<evidence type="ECO:0000313" key="2">
    <source>
        <dbReference type="EMBL" id="NNH74789.1"/>
    </source>
</evidence>
<dbReference type="RefSeq" id="WP_157553527.1">
    <property type="nucleotide sequence ID" value="NZ_JABELX010000016.1"/>
</dbReference>
<keyword evidence="1" id="KW-0812">Transmembrane</keyword>
<proteinExistence type="predicted"/>
<accession>A0A849CGE7</accession>
<comment type="caution">
    <text evidence="2">The sequence shown here is derived from an EMBL/GenBank/DDBJ whole genome shotgun (WGS) entry which is preliminary data.</text>
</comment>
<feature type="transmembrane region" description="Helical" evidence="1">
    <location>
        <begin position="20"/>
        <end position="40"/>
    </location>
</feature>
<keyword evidence="3" id="KW-1185">Reference proteome</keyword>
<name>A0A849CGE7_9NOCA</name>
<dbReference type="EMBL" id="JABELX010000016">
    <property type="protein sequence ID" value="NNH74789.1"/>
    <property type="molecule type" value="Genomic_DNA"/>
</dbReference>
<protein>
    <submittedName>
        <fullName evidence="2">Uncharacterized protein</fullName>
    </submittedName>
</protein>
<evidence type="ECO:0000313" key="3">
    <source>
        <dbReference type="Proteomes" id="UP000586827"/>
    </source>
</evidence>
<reference evidence="2 3" key="1">
    <citation type="submission" date="2020-05" db="EMBL/GenBank/DDBJ databases">
        <title>MicrobeNet Type strains.</title>
        <authorList>
            <person name="Nicholson A.C."/>
        </authorList>
    </citation>
    <scope>NUCLEOTIDE SEQUENCE [LARGE SCALE GENOMIC DNA]</scope>
    <source>
        <strain evidence="2 3">JCM 3224</strain>
    </source>
</reference>
<organism evidence="2 3">
    <name type="scientific">Nocardia uniformis</name>
    <dbReference type="NCBI Taxonomy" id="53432"/>
    <lineage>
        <taxon>Bacteria</taxon>
        <taxon>Bacillati</taxon>
        <taxon>Actinomycetota</taxon>
        <taxon>Actinomycetes</taxon>
        <taxon>Mycobacteriales</taxon>
        <taxon>Nocardiaceae</taxon>
        <taxon>Nocardia</taxon>
    </lineage>
</organism>
<keyword evidence="1" id="KW-1133">Transmembrane helix</keyword>
<keyword evidence="1" id="KW-0472">Membrane</keyword>
<sequence length="61" mass="6293">MSPSLWLTRDRAAGRPADSMAILLSVLSTCMTLVGGLAAVRIGERKRLVPGLAARVSGGAD</sequence>
<gene>
    <name evidence="2" type="ORF">HLB23_33900</name>
</gene>
<evidence type="ECO:0000256" key="1">
    <source>
        <dbReference type="SAM" id="Phobius"/>
    </source>
</evidence>
<dbReference type="Proteomes" id="UP000586827">
    <property type="component" value="Unassembled WGS sequence"/>
</dbReference>
<dbReference type="AlphaFoldDB" id="A0A849CGE7"/>